<dbReference type="InterPro" id="IPR002156">
    <property type="entry name" value="RNaseH_domain"/>
</dbReference>
<evidence type="ECO:0000313" key="3">
    <source>
        <dbReference type="Proteomes" id="UP000499080"/>
    </source>
</evidence>
<dbReference type="SUPFAM" id="SSF53098">
    <property type="entry name" value="Ribonuclease H-like"/>
    <property type="match status" value="1"/>
</dbReference>
<reference evidence="2 3" key="1">
    <citation type="journal article" date="2019" name="Sci. Rep.">
        <title>Orb-weaving spider Araneus ventricosus genome elucidates the spidroin gene catalogue.</title>
        <authorList>
            <person name="Kono N."/>
            <person name="Nakamura H."/>
            <person name="Ohtoshi R."/>
            <person name="Moran D.A.P."/>
            <person name="Shinohara A."/>
            <person name="Yoshida Y."/>
            <person name="Fujiwara M."/>
            <person name="Mori M."/>
            <person name="Tomita M."/>
            <person name="Arakawa K."/>
        </authorList>
    </citation>
    <scope>NUCLEOTIDE SEQUENCE [LARGE SCALE GENOMIC DNA]</scope>
</reference>
<dbReference type="InterPro" id="IPR036397">
    <property type="entry name" value="RNaseH_sf"/>
</dbReference>
<evidence type="ECO:0000259" key="1">
    <source>
        <dbReference type="PROSITE" id="PS50879"/>
    </source>
</evidence>
<feature type="domain" description="RNase H type-1" evidence="1">
    <location>
        <begin position="1"/>
        <end position="114"/>
    </location>
</feature>
<dbReference type="GO" id="GO:0004523">
    <property type="term" value="F:RNA-DNA hybrid ribonuclease activity"/>
    <property type="evidence" value="ECO:0007669"/>
    <property type="project" value="InterPro"/>
</dbReference>
<name>A0A4Y2B562_ARAVE</name>
<sequence length="118" mass="13176">MVGLAFCAFSNNTWTHQWTANLIENYRAFQAELSVLKEAVNYAITQPSNRTIVIHVDNRASILASSNPKSTNHTARKIFHIFLSHPNIKITWIKAHAGHGGKEKADQLAEVAAEHEQS</sequence>
<dbReference type="InterPro" id="IPR012337">
    <property type="entry name" value="RNaseH-like_sf"/>
</dbReference>
<dbReference type="Gene3D" id="3.30.420.10">
    <property type="entry name" value="Ribonuclease H-like superfamily/Ribonuclease H"/>
    <property type="match status" value="1"/>
</dbReference>
<dbReference type="EMBL" id="BGPR01000049">
    <property type="protein sequence ID" value="GBL86609.1"/>
    <property type="molecule type" value="Genomic_DNA"/>
</dbReference>
<dbReference type="Proteomes" id="UP000499080">
    <property type="component" value="Unassembled WGS sequence"/>
</dbReference>
<evidence type="ECO:0000313" key="2">
    <source>
        <dbReference type="EMBL" id="GBL86609.1"/>
    </source>
</evidence>
<proteinExistence type="predicted"/>
<dbReference type="AlphaFoldDB" id="A0A4Y2B562"/>
<keyword evidence="3" id="KW-1185">Reference proteome</keyword>
<dbReference type="PROSITE" id="PS50879">
    <property type="entry name" value="RNASE_H_1"/>
    <property type="match status" value="1"/>
</dbReference>
<protein>
    <recommendedName>
        <fullName evidence="1">RNase H type-1 domain-containing protein</fullName>
    </recommendedName>
</protein>
<organism evidence="2 3">
    <name type="scientific">Araneus ventricosus</name>
    <name type="common">Orbweaver spider</name>
    <name type="synonym">Epeira ventricosa</name>
    <dbReference type="NCBI Taxonomy" id="182803"/>
    <lineage>
        <taxon>Eukaryota</taxon>
        <taxon>Metazoa</taxon>
        <taxon>Ecdysozoa</taxon>
        <taxon>Arthropoda</taxon>
        <taxon>Chelicerata</taxon>
        <taxon>Arachnida</taxon>
        <taxon>Araneae</taxon>
        <taxon>Araneomorphae</taxon>
        <taxon>Entelegynae</taxon>
        <taxon>Araneoidea</taxon>
        <taxon>Araneidae</taxon>
        <taxon>Araneus</taxon>
    </lineage>
</organism>
<gene>
    <name evidence="2" type="ORF">AVEN_194858_1</name>
</gene>
<comment type="caution">
    <text evidence="2">The sequence shown here is derived from an EMBL/GenBank/DDBJ whole genome shotgun (WGS) entry which is preliminary data.</text>
</comment>
<accession>A0A4Y2B562</accession>
<dbReference type="Pfam" id="PF00075">
    <property type="entry name" value="RNase_H"/>
    <property type="match status" value="1"/>
</dbReference>
<dbReference type="GO" id="GO:0003676">
    <property type="term" value="F:nucleic acid binding"/>
    <property type="evidence" value="ECO:0007669"/>
    <property type="project" value="InterPro"/>
</dbReference>